<dbReference type="Pfam" id="PF01370">
    <property type="entry name" value="Epimerase"/>
    <property type="match status" value="1"/>
</dbReference>
<comment type="caution">
    <text evidence="7">The sequence shown here is derived from an EMBL/GenBank/DDBJ whole genome shotgun (WGS) entry which is preliminary data.</text>
</comment>
<evidence type="ECO:0000259" key="6">
    <source>
        <dbReference type="Pfam" id="PF01370"/>
    </source>
</evidence>
<dbReference type="Gene3D" id="3.40.50.720">
    <property type="entry name" value="NAD(P)-binding Rossmann-like Domain"/>
    <property type="match status" value="1"/>
</dbReference>
<dbReference type="OrthoDB" id="62093at2"/>
<dbReference type="InterPro" id="IPR001509">
    <property type="entry name" value="Epimerase_deHydtase"/>
</dbReference>
<evidence type="ECO:0000256" key="5">
    <source>
        <dbReference type="ARBA" id="ARBA00033067"/>
    </source>
</evidence>
<evidence type="ECO:0000256" key="3">
    <source>
        <dbReference type="ARBA" id="ARBA00018569"/>
    </source>
</evidence>
<feature type="domain" description="NAD-dependent epimerase/dehydratase" evidence="6">
    <location>
        <begin position="3"/>
        <end position="238"/>
    </location>
</feature>
<dbReference type="Proteomes" id="UP000294901">
    <property type="component" value="Unassembled WGS sequence"/>
</dbReference>
<evidence type="ECO:0000313" key="7">
    <source>
        <dbReference type="EMBL" id="TDO32281.1"/>
    </source>
</evidence>
<dbReference type="EMBL" id="SNWR01000002">
    <property type="protein sequence ID" value="TDO32281.1"/>
    <property type="molecule type" value="Genomic_DNA"/>
</dbReference>
<protein>
    <recommendedName>
        <fullName evidence="3">UDP-glucose 4-epimerase</fullName>
    </recommendedName>
    <alternativeName>
        <fullName evidence="5">Galactowaldenase</fullName>
    </alternativeName>
    <alternativeName>
        <fullName evidence="4">UDP-galactose 4-epimerase</fullName>
    </alternativeName>
</protein>
<dbReference type="RefSeq" id="WP_133878267.1">
    <property type="nucleotide sequence ID" value="NZ_BOMD01000038.1"/>
</dbReference>
<dbReference type="AlphaFoldDB" id="A0A4R6JBI1"/>
<evidence type="ECO:0000256" key="4">
    <source>
        <dbReference type="ARBA" id="ARBA00031367"/>
    </source>
</evidence>
<dbReference type="PANTHER" id="PTHR43725">
    <property type="entry name" value="UDP-GLUCOSE 4-EPIMERASE"/>
    <property type="match status" value="1"/>
</dbReference>
<dbReference type="GO" id="GO:0033499">
    <property type="term" value="P:galactose catabolic process via UDP-galactose, Leloir pathway"/>
    <property type="evidence" value="ECO:0007669"/>
    <property type="project" value="TreeGrafter"/>
</dbReference>
<evidence type="ECO:0000256" key="2">
    <source>
        <dbReference type="ARBA" id="ARBA00007637"/>
    </source>
</evidence>
<keyword evidence="8" id="KW-1185">Reference proteome</keyword>
<name>A0A4R6JBI1_9ACTN</name>
<gene>
    <name evidence="7" type="ORF">C8E87_7737</name>
</gene>
<dbReference type="PANTHER" id="PTHR43725:SF53">
    <property type="entry name" value="UDP-ARABINOSE 4-EPIMERASE 1"/>
    <property type="match status" value="1"/>
</dbReference>
<accession>A0A4R6JBI1</accession>
<evidence type="ECO:0000256" key="1">
    <source>
        <dbReference type="ARBA" id="ARBA00004947"/>
    </source>
</evidence>
<dbReference type="SUPFAM" id="SSF51735">
    <property type="entry name" value="NAD(P)-binding Rossmann-fold domains"/>
    <property type="match status" value="1"/>
</dbReference>
<sequence length="310" mass="32874">MRILITGASGFLGRALVRELAGAGHELTLLAHTRQVPRSFYHHEVVTADLRDTALLRKILAGAGCERVCHLAALTGIRDSSERVDEYFSVNVGGTVSLLTAMQGHSAGLVFASSRAVYAESLRGAISEDSPTAPSSPYGVSKLLCERVIALQSATAGLSAWSLRCFNVSGGIPGVVDGDLRRLIPRLLAATKGEVPPPEINSLHSVRDYVHVADVVRAYRLALEADLHPAEHRVVNVGSGRGHTTGEVIACLEKLVARPVPTVPPPPAAGDQSDVSIANIEAARRLLGWTPRRSLADIISDAALDQEETA</sequence>
<evidence type="ECO:0000313" key="8">
    <source>
        <dbReference type="Proteomes" id="UP000294901"/>
    </source>
</evidence>
<comment type="pathway">
    <text evidence="1">Carbohydrate metabolism; galactose metabolism.</text>
</comment>
<dbReference type="Gene3D" id="3.90.25.10">
    <property type="entry name" value="UDP-galactose 4-epimerase, domain 1"/>
    <property type="match status" value="1"/>
</dbReference>
<comment type="similarity">
    <text evidence="2">Belongs to the NAD(P)-dependent epimerase/dehydratase family.</text>
</comment>
<dbReference type="InterPro" id="IPR036291">
    <property type="entry name" value="NAD(P)-bd_dom_sf"/>
</dbReference>
<proteinExistence type="inferred from homology"/>
<organism evidence="7 8">
    <name type="scientific">Paractinoplanes brasiliensis</name>
    <dbReference type="NCBI Taxonomy" id="52695"/>
    <lineage>
        <taxon>Bacteria</taxon>
        <taxon>Bacillati</taxon>
        <taxon>Actinomycetota</taxon>
        <taxon>Actinomycetes</taxon>
        <taxon>Micromonosporales</taxon>
        <taxon>Micromonosporaceae</taxon>
        <taxon>Paractinoplanes</taxon>
    </lineage>
</organism>
<reference evidence="7 8" key="1">
    <citation type="submission" date="2019-03" db="EMBL/GenBank/DDBJ databases">
        <title>Sequencing the genomes of 1000 actinobacteria strains.</title>
        <authorList>
            <person name="Klenk H.-P."/>
        </authorList>
    </citation>
    <scope>NUCLEOTIDE SEQUENCE [LARGE SCALE GENOMIC DNA]</scope>
    <source>
        <strain evidence="7 8">DSM 43805</strain>
    </source>
</reference>